<proteinExistence type="predicted"/>
<reference evidence="1" key="1">
    <citation type="journal article" date="2019" name="Sci. Rep.">
        <title>Draft genome of Tanacetum cinerariifolium, the natural source of mosquito coil.</title>
        <authorList>
            <person name="Yamashiro T."/>
            <person name="Shiraishi A."/>
            <person name="Satake H."/>
            <person name="Nakayama K."/>
        </authorList>
    </citation>
    <scope>NUCLEOTIDE SEQUENCE</scope>
</reference>
<dbReference type="AlphaFoldDB" id="A0A699R0P4"/>
<gene>
    <name evidence="1" type="ORF">Tci_849362</name>
</gene>
<evidence type="ECO:0000313" key="1">
    <source>
        <dbReference type="EMBL" id="GFC77392.1"/>
    </source>
</evidence>
<dbReference type="EMBL" id="BKCJ011060856">
    <property type="protein sequence ID" value="GFC77392.1"/>
    <property type="molecule type" value="Genomic_DNA"/>
</dbReference>
<organism evidence="1">
    <name type="scientific">Tanacetum cinerariifolium</name>
    <name type="common">Dalmatian daisy</name>
    <name type="synonym">Chrysanthemum cinerariifolium</name>
    <dbReference type="NCBI Taxonomy" id="118510"/>
    <lineage>
        <taxon>Eukaryota</taxon>
        <taxon>Viridiplantae</taxon>
        <taxon>Streptophyta</taxon>
        <taxon>Embryophyta</taxon>
        <taxon>Tracheophyta</taxon>
        <taxon>Spermatophyta</taxon>
        <taxon>Magnoliopsida</taxon>
        <taxon>eudicotyledons</taxon>
        <taxon>Gunneridae</taxon>
        <taxon>Pentapetalae</taxon>
        <taxon>asterids</taxon>
        <taxon>campanulids</taxon>
        <taxon>Asterales</taxon>
        <taxon>Asteraceae</taxon>
        <taxon>Asteroideae</taxon>
        <taxon>Anthemideae</taxon>
        <taxon>Anthemidinae</taxon>
        <taxon>Tanacetum</taxon>
    </lineage>
</organism>
<name>A0A699R0P4_TANCI</name>
<comment type="caution">
    <text evidence="1">The sequence shown here is derived from an EMBL/GenBank/DDBJ whole genome shotgun (WGS) entry which is preliminary data.</text>
</comment>
<sequence>MYRLNGYPSIINGGMLTRDHPLFGKLGQLAQYQVKRTHIVDEQLEHIPHEALRMMDSTHCGSQIIENHSKDRSVKEVLMMVLVMHTEEDDMVLHIKKTGMLMLVVKIDVGGMTADVVDKLNCLSDDVQPKQVDLMSAHALTELHWHDTHVDPDRHEVDQR</sequence>
<accession>A0A699R0P4</accession>
<protein>
    <submittedName>
        <fullName evidence="1">Uncharacterized protein</fullName>
    </submittedName>
</protein>